<dbReference type="AlphaFoldDB" id="A0A4P6XJJ1"/>
<dbReference type="SUPFAM" id="SSF52833">
    <property type="entry name" value="Thioredoxin-like"/>
    <property type="match status" value="1"/>
</dbReference>
<evidence type="ECO:0000256" key="4">
    <source>
        <dbReference type="SAM" id="SignalP"/>
    </source>
</evidence>
<feature type="chain" id="PRO_5020431918" evidence="4">
    <location>
        <begin position="22"/>
        <end position="727"/>
    </location>
</feature>
<dbReference type="GO" id="GO:0005783">
    <property type="term" value="C:endoplasmic reticulum"/>
    <property type="evidence" value="ECO:0007669"/>
    <property type="project" value="TreeGrafter"/>
</dbReference>
<keyword evidence="3" id="KW-1133">Transmembrane helix</keyword>
<dbReference type="InterPro" id="IPR013766">
    <property type="entry name" value="Thioredoxin_domain"/>
</dbReference>
<sequence length="727" mass="82933">MKVLAALAAVLSLGAISPVLAAQGASALLAPENGAPVEKRDENPAETDLDSSQAALEEKQLPEELTLETFDLFTTLGLTLVEFYSPYCLHCKTLAPKWKEAYFLTEKEQESSKIYMRQVNCVESGDLCAREDINFYPNLRLYAPDTKNGGKLRFVDSYPAALARTPENFRKYLKTAVAEYNSATLDLPSLSEEMDVDLAMRVVAGEAQEPYFVALFSSSTENYERGKFPDSCLNCIEHRQIWDRLLNLVATSARTAHLNCHTYPLVCEKLGFAEMGRRAKSLLPRYIMFVPKSAGLIRFDYPHQLSLPDMKAFVVKLATNYKYDQVTSRGLEDLGFLVTELPEEPQDVYYPISNKMALVFWYDILTVTPEDKAILPYLLETVMKLPFDISLYESFSPKLQNIMEYQAKGLVQYVNSDETFANVEFNRHLHLATSLSANPTLYIFKENSLIPAIYQNFALEDMRDADKVENFVKKNMYPTYGELTPKNYNAYFFKKGKKNRQNDKVVITFLNTDDATAIKHTLFNLSMIAHQYHAEKSRFFFEDLLEERDKKHKKVAQMKENNAKTTDIIQQMRKLVPHLFSHNEVLFTYVDMVQHPHFAKEFGLNIDGGDYKTGDTIIVSKAQKLYWDKDFNGVQLTSDRQLLREVLKALLSPKLVPEKPKLRSKLVGSPYHRHLRGADFVHQHGFFGYLFFGLIVFMAYQGAKKLIRKPAGNRRGGIIGNVLAKSD</sequence>
<dbReference type="STRING" id="2163413.A0A4P6XJJ1"/>
<keyword evidence="6" id="KW-0413">Isomerase</keyword>
<protein>
    <submittedName>
        <fullName evidence="6">Protein disulfide-isomerase</fullName>
    </submittedName>
</protein>
<dbReference type="Pfam" id="PF00085">
    <property type="entry name" value="Thioredoxin"/>
    <property type="match status" value="1"/>
</dbReference>
<evidence type="ECO:0000256" key="3">
    <source>
        <dbReference type="SAM" id="Phobius"/>
    </source>
</evidence>
<dbReference type="CDD" id="cd02961">
    <property type="entry name" value="PDI_a_family"/>
    <property type="match status" value="1"/>
</dbReference>
<dbReference type="Gene3D" id="3.40.30.10">
    <property type="entry name" value="Glutaredoxin"/>
    <property type="match status" value="1"/>
</dbReference>
<name>A0A4P6XJJ1_9ASCO</name>
<keyword evidence="3" id="KW-0812">Transmembrane</keyword>
<feature type="domain" description="Thioredoxin" evidence="5">
    <location>
        <begin position="11"/>
        <end position="178"/>
    </location>
</feature>
<gene>
    <name evidence="6" type="primary">MPUL0A03190</name>
    <name evidence="6" type="ORF">METSCH_A03190</name>
</gene>
<dbReference type="InterPro" id="IPR017937">
    <property type="entry name" value="Thioredoxin_CS"/>
</dbReference>
<organism evidence="6 7">
    <name type="scientific">Metschnikowia aff. pulcherrima</name>
    <dbReference type="NCBI Taxonomy" id="2163413"/>
    <lineage>
        <taxon>Eukaryota</taxon>
        <taxon>Fungi</taxon>
        <taxon>Dikarya</taxon>
        <taxon>Ascomycota</taxon>
        <taxon>Saccharomycotina</taxon>
        <taxon>Pichiomycetes</taxon>
        <taxon>Metschnikowiaceae</taxon>
        <taxon>Metschnikowia</taxon>
    </lineage>
</organism>
<dbReference type="InterPro" id="IPR051063">
    <property type="entry name" value="PDI"/>
</dbReference>
<evidence type="ECO:0000313" key="7">
    <source>
        <dbReference type="Proteomes" id="UP000292447"/>
    </source>
</evidence>
<dbReference type="GO" id="GO:0003756">
    <property type="term" value="F:protein disulfide isomerase activity"/>
    <property type="evidence" value="ECO:0007669"/>
    <property type="project" value="TreeGrafter"/>
</dbReference>
<proteinExistence type="inferred from homology"/>
<comment type="similarity">
    <text evidence="1">Belongs to the protein disulfide isomerase family.</text>
</comment>
<dbReference type="Proteomes" id="UP000292447">
    <property type="component" value="Chromosome I"/>
</dbReference>
<keyword evidence="3" id="KW-0472">Membrane</keyword>
<evidence type="ECO:0000313" key="6">
    <source>
        <dbReference type="EMBL" id="QBM85694.1"/>
    </source>
</evidence>
<accession>A0A4P6XJJ1</accession>
<keyword evidence="7" id="KW-1185">Reference proteome</keyword>
<evidence type="ECO:0000256" key="1">
    <source>
        <dbReference type="ARBA" id="ARBA00006347"/>
    </source>
</evidence>
<dbReference type="PROSITE" id="PS00194">
    <property type="entry name" value="THIOREDOXIN_1"/>
    <property type="match status" value="1"/>
</dbReference>
<evidence type="ECO:0000259" key="5">
    <source>
        <dbReference type="PROSITE" id="PS51352"/>
    </source>
</evidence>
<keyword evidence="2 4" id="KW-0732">Signal</keyword>
<evidence type="ECO:0000256" key="2">
    <source>
        <dbReference type="ARBA" id="ARBA00022729"/>
    </source>
</evidence>
<dbReference type="PANTHER" id="PTHR45672:SF3">
    <property type="entry name" value="THIOREDOXIN DOMAIN-CONTAINING PROTEIN 5"/>
    <property type="match status" value="1"/>
</dbReference>
<feature type="signal peptide" evidence="4">
    <location>
        <begin position="1"/>
        <end position="21"/>
    </location>
</feature>
<feature type="transmembrane region" description="Helical" evidence="3">
    <location>
        <begin position="680"/>
        <end position="700"/>
    </location>
</feature>
<dbReference type="InterPro" id="IPR036249">
    <property type="entry name" value="Thioredoxin-like_sf"/>
</dbReference>
<dbReference type="GO" id="GO:0006457">
    <property type="term" value="P:protein folding"/>
    <property type="evidence" value="ECO:0007669"/>
    <property type="project" value="TreeGrafter"/>
</dbReference>
<dbReference type="PROSITE" id="PS51352">
    <property type="entry name" value="THIOREDOXIN_2"/>
    <property type="match status" value="1"/>
</dbReference>
<dbReference type="PANTHER" id="PTHR45672">
    <property type="entry name" value="PROTEIN DISULFIDE-ISOMERASE C17H9.14C-RELATED"/>
    <property type="match status" value="1"/>
</dbReference>
<reference evidence="7" key="1">
    <citation type="submission" date="2019-03" db="EMBL/GenBank/DDBJ databases">
        <title>Snf2 controls pulcherriminic acid biosynthesis and connects pigmentation and antifungal activity of the yeast Metschnikowia pulcherrima.</title>
        <authorList>
            <person name="Gore-Lloyd D."/>
            <person name="Sumann I."/>
            <person name="Brachmann A.O."/>
            <person name="Schneeberger K."/>
            <person name="Ortiz-Merino R.A."/>
            <person name="Moreno-Beltran M."/>
            <person name="Schlaefli M."/>
            <person name="Kirner P."/>
            <person name="Santos Kron A."/>
            <person name="Wolfe K.H."/>
            <person name="Piel J."/>
            <person name="Ahrens C.H."/>
            <person name="Henk D."/>
            <person name="Freimoser F.M."/>
        </authorList>
    </citation>
    <scope>NUCLEOTIDE SEQUENCE [LARGE SCALE GENOMIC DNA]</scope>
    <source>
        <strain evidence="7">APC 1.2</strain>
    </source>
</reference>
<dbReference type="EMBL" id="CP034456">
    <property type="protein sequence ID" value="QBM85694.1"/>
    <property type="molecule type" value="Genomic_DNA"/>
</dbReference>